<organism evidence="2 3">
    <name type="scientific">endosymbiont of Escarpia spicata</name>
    <dbReference type="NCBI Taxonomy" id="2200908"/>
    <lineage>
        <taxon>Bacteria</taxon>
        <taxon>Pseudomonadati</taxon>
        <taxon>Pseudomonadota</taxon>
        <taxon>Gammaproteobacteria</taxon>
        <taxon>sulfur-oxidizing symbionts</taxon>
    </lineage>
</organism>
<dbReference type="InterPro" id="IPR009875">
    <property type="entry name" value="PilZ_domain"/>
</dbReference>
<keyword evidence="3" id="KW-1185">Reference proteome</keyword>
<sequence>MNDYAEKRDFLRMNIECPARFRIVGSKNVSAAVVKNLSSTGILLESEQSLEPGTQLAVEIMPGKTITPPLSAEACVIRSYPSDEGNFNIACNIERILEDHEVHADFP</sequence>
<dbReference type="Gene3D" id="2.40.10.220">
    <property type="entry name" value="predicted glycosyltransferase like domains"/>
    <property type="match status" value="1"/>
</dbReference>
<dbReference type="GO" id="GO:0035438">
    <property type="term" value="F:cyclic-di-GMP binding"/>
    <property type="evidence" value="ECO:0007669"/>
    <property type="project" value="InterPro"/>
</dbReference>
<evidence type="ECO:0000313" key="3">
    <source>
        <dbReference type="Proteomes" id="UP000254771"/>
    </source>
</evidence>
<gene>
    <name evidence="2" type="ORF">DIZ78_18230</name>
</gene>
<dbReference type="SUPFAM" id="SSF141371">
    <property type="entry name" value="PilZ domain-like"/>
    <property type="match status" value="1"/>
</dbReference>
<dbReference type="Proteomes" id="UP000254771">
    <property type="component" value="Unassembled WGS sequence"/>
</dbReference>
<dbReference type="AlphaFoldDB" id="A0A370D7S4"/>
<accession>A0A370D7S4</accession>
<proteinExistence type="predicted"/>
<reference evidence="2 3" key="1">
    <citation type="journal article" date="2018" name="ISME J.">
        <title>Endosymbiont genomes yield clues of tubeworm success.</title>
        <authorList>
            <person name="Li Y."/>
            <person name="Liles M.R."/>
            <person name="Halanych K.M."/>
        </authorList>
    </citation>
    <scope>NUCLEOTIDE SEQUENCE [LARGE SCALE GENOMIC DNA]</scope>
    <source>
        <strain evidence="2">A1462</strain>
    </source>
</reference>
<protein>
    <submittedName>
        <fullName evidence="2">PilZ domain-containing protein</fullName>
    </submittedName>
</protein>
<feature type="domain" description="PilZ" evidence="1">
    <location>
        <begin position="6"/>
        <end position="100"/>
    </location>
</feature>
<dbReference type="EMBL" id="QFXE01000023">
    <property type="protein sequence ID" value="RDH80991.1"/>
    <property type="molecule type" value="Genomic_DNA"/>
</dbReference>
<evidence type="ECO:0000259" key="1">
    <source>
        <dbReference type="Pfam" id="PF07238"/>
    </source>
</evidence>
<dbReference type="Pfam" id="PF07238">
    <property type="entry name" value="PilZ"/>
    <property type="match status" value="1"/>
</dbReference>
<comment type="caution">
    <text evidence="2">The sequence shown here is derived from an EMBL/GenBank/DDBJ whole genome shotgun (WGS) entry which is preliminary data.</text>
</comment>
<name>A0A370D7S4_9GAMM</name>
<evidence type="ECO:0000313" key="2">
    <source>
        <dbReference type="EMBL" id="RDH80991.1"/>
    </source>
</evidence>